<evidence type="ECO:0000259" key="8">
    <source>
        <dbReference type="PROSITE" id="PS50059"/>
    </source>
</evidence>
<evidence type="ECO:0000313" key="10">
    <source>
        <dbReference type="Proteomes" id="UP000249254"/>
    </source>
</evidence>
<dbReference type="GO" id="GO:0006457">
    <property type="term" value="P:protein folding"/>
    <property type="evidence" value="ECO:0007669"/>
    <property type="project" value="InterPro"/>
</dbReference>
<evidence type="ECO:0000256" key="4">
    <source>
        <dbReference type="ARBA" id="ARBA00023235"/>
    </source>
</evidence>
<evidence type="ECO:0000256" key="2">
    <source>
        <dbReference type="ARBA" id="ARBA00006577"/>
    </source>
</evidence>
<dbReference type="InterPro" id="IPR000774">
    <property type="entry name" value="PPIase_FKBP_N"/>
</dbReference>
<comment type="similarity">
    <text evidence="2 6">Belongs to the FKBP-type PPIase family.</text>
</comment>
<feature type="domain" description="PPIase FKBP-type" evidence="8">
    <location>
        <begin position="77"/>
        <end position="164"/>
    </location>
</feature>
<evidence type="ECO:0000256" key="7">
    <source>
        <dbReference type="SAM" id="SignalP"/>
    </source>
</evidence>
<sequence>MRRAILALAGVFALAGALAACHGPAKPDPAKLSQANAEAQAFMAKTAAEPGVQKLPSGLMFKVVRSGEPTGMRPQLGDEVKVNYEGKLANGKVFDSSYERGQPAAMPLKGLIPAWQEALPLMRPGDEWILYVPPNLGYGAEGAGGGEIPPNAVLIFKIELLGVLPGPGRVANG</sequence>
<dbReference type="Pfam" id="PF01346">
    <property type="entry name" value="FKBP_N"/>
    <property type="match status" value="1"/>
</dbReference>
<dbReference type="GO" id="GO:0003755">
    <property type="term" value="F:peptidyl-prolyl cis-trans isomerase activity"/>
    <property type="evidence" value="ECO:0007669"/>
    <property type="project" value="UniProtKB-UniRule"/>
</dbReference>
<dbReference type="Proteomes" id="UP000249254">
    <property type="component" value="Unassembled WGS sequence"/>
</dbReference>
<keyword evidence="4 5" id="KW-0413">Isomerase</keyword>
<feature type="chain" id="PRO_5016427370" description="Peptidyl-prolyl cis-trans isomerase" evidence="7">
    <location>
        <begin position="20"/>
        <end position="173"/>
    </location>
</feature>
<dbReference type="OrthoDB" id="9812109at2"/>
<dbReference type="AlphaFoldDB" id="A0A328AEV6"/>
<comment type="catalytic activity">
    <reaction evidence="1 5 6">
        <text>[protein]-peptidylproline (omega=180) = [protein]-peptidylproline (omega=0)</text>
        <dbReference type="Rhea" id="RHEA:16237"/>
        <dbReference type="Rhea" id="RHEA-COMP:10747"/>
        <dbReference type="Rhea" id="RHEA-COMP:10748"/>
        <dbReference type="ChEBI" id="CHEBI:83833"/>
        <dbReference type="ChEBI" id="CHEBI:83834"/>
        <dbReference type="EC" id="5.2.1.8"/>
    </reaction>
</comment>
<dbReference type="PROSITE" id="PS51257">
    <property type="entry name" value="PROKAR_LIPOPROTEIN"/>
    <property type="match status" value="1"/>
</dbReference>
<dbReference type="PANTHER" id="PTHR43811">
    <property type="entry name" value="FKBP-TYPE PEPTIDYL-PROLYL CIS-TRANS ISOMERASE FKPA"/>
    <property type="match status" value="1"/>
</dbReference>
<evidence type="ECO:0000256" key="1">
    <source>
        <dbReference type="ARBA" id="ARBA00000971"/>
    </source>
</evidence>
<dbReference type="EMBL" id="QFYQ01000001">
    <property type="protein sequence ID" value="RAK53403.1"/>
    <property type="molecule type" value="Genomic_DNA"/>
</dbReference>
<protein>
    <recommendedName>
        <fullName evidence="6">Peptidyl-prolyl cis-trans isomerase</fullName>
        <ecNumber evidence="6">5.2.1.8</ecNumber>
    </recommendedName>
</protein>
<dbReference type="PROSITE" id="PS50059">
    <property type="entry name" value="FKBP_PPIASE"/>
    <property type="match status" value="1"/>
</dbReference>
<accession>A0A328AEV6</accession>
<dbReference type="RefSeq" id="WP_111527155.1">
    <property type="nucleotide sequence ID" value="NZ_JBHRSG010000001.1"/>
</dbReference>
<keyword evidence="7" id="KW-0732">Signal</keyword>
<dbReference type="Gene3D" id="3.10.50.40">
    <property type="match status" value="1"/>
</dbReference>
<keyword evidence="10" id="KW-1185">Reference proteome</keyword>
<evidence type="ECO:0000313" key="9">
    <source>
        <dbReference type="EMBL" id="RAK53403.1"/>
    </source>
</evidence>
<organism evidence="9 10">
    <name type="scientific">Phenylobacterium soli</name>
    <dbReference type="NCBI Taxonomy" id="2170551"/>
    <lineage>
        <taxon>Bacteria</taxon>
        <taxon>Pseudomonadati</taxon>
        <taxon>Pseudomonadota</taxon>
        <taxon>Alphaproteobacteria</taxon>
        <taxon>Caulobacterales</taxon>
        <taxon>Caulobacteraceae</taxon>
        <taxon>Phenylobacterium</taxon>
    </lineage>
</organism>
<dbReference type="InterPro" id="IPR046357">
    <property type="entry name" value="PPIase_dom_sf"/>
</dbReference>
<proteinExistence type="inferred from homology"/>
<comment type="caution">
    <text evidence="9">The sequence shown here is derived from an EMBL/GenBank/DDBJ whole genome shotgun (WGS) entry which is preliminary data.</text>
</comment>
<reference evidence="10" key="1">
    <citation type="submission" date="2018-05" db="EMBL/GenBank/DDBJ databases">
        <authorList>
            <person name="Li X."/>
        </authorList>
    </citation>
    <scope>NUCLEOTIDE SEQUENCE [LARGE SCALE GENOMIC DNA]</scope>
    <source>
        <strain evidence="10">LX32</strain>
    </source>
</reference>
<dbReference type="SUPFAM" id="SSF54534">
    <property type="entry name" value="FKBP-like"/>
    <property type="match status" value="1"/>
</dbReference>
<dbReference type="InterPro" id="IPR001179">
    <property type="entry name" value="PPIase_FKBP_dom"/>
</dbReference>
<gene>
    <name evidence="9" type="ORF">DJ017_02090</name>
</gene>
<dbReference type="Pfam" id="PF00254">
    <property type="entry name" value="FKBP_C"/>
    <property type="match status" value="1"/>
</dbReference>
<evidence type="ECO:0000256" key="3">
    <source>
        <dbReference type="ARBA" id="ARBA00023110"/>
    </source>
</evidence>
<dbReference type="PANTHER" id="PTHR43811:SF57">
    <property type="entry name" value="FKBP-TYPE PEPTIDYL-PROLYL CIS-TRANS ISOMERASE FKPA-RELATED"/>
    <property type="match status" value="1"/>
</dbReference>
<dbReference type="EC" id="5.2.1.8" evidence="6"/>
<evidence type="ECO:0000256" key="6">
    <source>
        <dbReference type="RuleBase" id="RU003915"/>
    </source>
</evidence>
<keyword evidence="3 5" id="KW-0697">Rotamase</keyword>
<evidence type="ECO:0000256" key="5">
    <source>
        <dbReference type="PROSITE-ProRule" id="PRU00277"/>
    </source>
</evidence>
<feature type="signal peptide" evidence="7">
    <location>
        <begin position="1"/>
        <end position="19"/>
    </location>
</feature>
<name>A0A328AEV6_9CAUL</name>